<dbReference type="InterPro" id="IPR036894">
    <property type="entry name" value="YbaB-like_sf"/>
</dbReference>
<reference evidence="1 2" key="1">
    <citation type="submission" date="2019-02" db="EMBL/GenBank/DDBJ databases">
        <title>Sequencing the genomes of 1000 actinobacteria strains.</title>
        <authorList>
            <person name="Klenk H.-P."/>
        </authorList>
    </citation>
    <scope>NUCLEOTIDE SEQUENCE [LARGE SCALE GENOMIC DNA]</scope>
    <source>
        <strain evidence="1 2">DSM 45162</strain>
    </source>
</reference>
<comment type="caution">
    <text evidence="1">The sequence shown here is derived from an EMBL/GenBank/DDBJ whole genome shotgun (WGS) entry which is preliminary data.</text>
</comment>
<dbReference type="OrthoDB" id="3296761at2"/>
<dbReference type="InterPro" id="IPR004401">
    <property type="entry name" value="YbaB/EbfC"/>
</dbReference>
<dbReference type="Pfam" id="PF02575">
    <property type="entry name" value="YbaB_DNA_bd"/>
    <property type="match status" value="1"/>
</dbReference>
<dbReference type="AlphaFoldDB" id="A0A4Q7ZPC7"/>
<accession>A0A4Q7ZPC7</accession>
<dbReference type="GO" id="GO:0003677">
    <property type="term" value="F:DNA binding"/>
    <property type="evidence" value="ECO:0007669"/>
    <property type="project" value="UniProtKB-KW"/>
</dbReference>
<gene>
    <name evidence="1" type="ORF">EV385_4113</name>
</gene>
<name>A0A4Q7ZPC7_9ACTN</name>
<proteinExistence type="predicted"/>
<dbReference type="Proteomes" id="UP000292564">
    <property type="component" value="Unassembled WGS sequence"/>
</dbReference>
<evidence type="ECO:0000313" key="2">
    <source>
        <dbReference type="Proteomes" id="UP000292564"/>
    </source>
</evidence>
<sequence>MFDPSDLDAAERWVDDWQAGFEQRAAQARELARRLADLTAQARSDDGLVEVTVGANGMLTGLDLHEDIRRQSAARTAQQILATLATAQQAMTRLATEATAETLGADSETGRAVIASFTGREPA</sequence>
<dbReference type="RefSeq" id="WP_130510898.1">
    <property type="nucleotide sequence ID" value="NZ_SHKY01000001.1"/>
</dbReference>
<keyword evidence="2" id="KW-1185">Reference proteome</keyword>
<keyword evidence="1" id="KW-0238">DNA-binding</keyword>
<organism evidence="1 2">
    <name type="scientific">Krasilnikovia cinnamomea</name>
    <dbReference type="NCBI Taxonomy" id="349313"/>
    <lineage>
        <taxon>Bacteria</taxon>
        <taxon>Bacillati</taxon>
        <taxon>Actinomycetota</taxon>
        <taxon>Actinomycetes</taxon>
        <taxon>Micromonosporales</taxon>
        <taxon>Micromonosporaceae</taxon>
        <taxon>Krasilnikovia</taxon>
    </lineage>
</organism>
<dbReference type="SUPFAM" id="SSF82607">
    <property type="entry name" value="YbaB-like"/>
    <property type="match status" value="1"/>
</dbReference>
<dbReference type="EMBL" id="SHKY01000001">
    <property type="protein sequence ID" value="RZU52265.1"/>
    <property type="molecule type" value="Genomic_DNA"/>
</dbReference>
<dbReference type="Gene3D" id="3.30.1310.10">
    <property type="entry name" value="Nucleoid-associated protein YbaB-like domain"/>
    <property type="match status" value="1"/>
</dbReference>
<evidence type="ECO:0000313" key="1">
    <source>
        <dbReference type="EMBL" id="RZU52265.1"/>
    </source>
</evidence>
<protein>
    <submittedName>
        <fullName evidence="1">YbaB/EbfC DNA-binding family protein</fullName>
    </submittedName>
</protein>